<dbReference type="PROSITE" id="PS51892">
    <property type="entry name" value="SUBTILASE"/>
    <property type="match status" value="1"/>
</dbReference>
<dbReference type="InterPro" id="IPR051048">
    <property type="entry name" value="Peptidase_S8/S53_subtilisin"/>
</dbReference>
<dbReference type="InterPro" id="IPR034204">
    <property type="entry name" value="PfSUB1-like_cat_dom"/>
</dbReference>
<evidence type="ECO:0000256" key="2">
    <source>
        <dbReference type="ARBA" id="ARBA00022670"/>
    </source>
</evidence>
<sequence length="432" mass="45622">MKKRTRAAGLSLAILIAGLSFHFTAGIPSDNHSGIERELRSFSTDAGQVLHPLAIGPGLVNLSPADEFSTYQWGLKNDGEFRLVELKSKFQAVDNVYDGLKSSMGLGLPKPGPGDYESKVTKAVPGIDIDIQPAWELYDKAGEKRSVTVAIIDTGIDIRHQELKDAIWTNPGEIDGDGLDNDGNGFVDDIHGWNFYSGNNKVFSGNEDSHGTHAAGTIGAARGAYGIAGITDNKYVKIMPIKALGGKEGTGTPEAVISAIRYAEANGASICNLSMGTSAYSEELAQTIKNSHMLFVVSSGNGGISGLGYDTDVNPVYPASLPYDNVIAVANILFDGTLSKDSNFGAASVDIAAPGTYILSTIPNNKYGFMSGTSMAAPMVTGVAAMVYSYRTDIALSDVKQILMDSSRKLESLNGKVASGGLLDAYSALNWK</sequence>
<accession>A0ABY7AD65</accession>
<dbReference type="PROSITE" id="PS00138">
    <property type="entry name" value="SUBTILASE_SER"/>
    <property type="match status" value="1"/>
</dbReference>
<evidence type="ECO:0000256" key="7">
    <source>
        <dbReference type="SAM" id="SignalP"/>
    </source>
</evidence>
<evidence type="ECO:0000259" key="8">
    <source>
        <dbReference type="Pfam" id="PF00082"/>
    </source>
</evidence>
<gene>
    <name evidence="9" type="ORF">OW255_18215</name>
</gene>
<dbReference type="PROSITE" id="PS00136">
    <property type="entry name" value="SUBTILASE_ASP"/>
    <property type="match status" value="1"/>
</dbReference>
<feature type="domain" description="Peptidase S8/S53" evidence="8">
    <location>
        <begin position="145"/>
        <end position="410"/>
    </location>
</feature>
<dbReference type="InterPro" id="IPR023827">
    <property type="entry name" value="Peptidase_S8_Asp-AS"/>
</dbReference>
<dbReference type="PANTHER" id="PTHR43399:SF4">
    <property type="entry name" value="CELL WALL-ASSOCIATED PROTEASE"/>
    <property type="match status" value="1"/>
</dbReference>
<dbReference type="EMBL" id="CP113524">
    <property type="protein sequence ID" value="WAJ23472.1"/>
    <property type="molecule type" value="Genomic_DNA"/>
</dbReference>
<dbReference type="InterPro" id="IPR023828">
    <property type="entry name" value="Peptidase_S8_Ser-AS"/>
</dbReference>
<keyword evidence="4 5" id="KW-0720">Serine protease</keyword>
<dbReference type="PRINTS" id="PR00723">
    <property type="entry name" value="SUBTILISIN"/>
</dbReference>
<feature type="signal peptide" evidence="7">
    <location>
        <begin position="1"/>
        <end position="25"/>
    </location>
</feature>
<dbReference type="InterPro" id="IPR015500">
    <property type="entry name" value="Peptidase_S8_subtilisin-rel"/>
</dbReference>
<feature type="active site" description="Charge relay system" evidence="5">
    <location>
        <position position="153"/>
    </location>
</feature>
<reference evidence="9" key="1">
    <citation type="submission" date="2022-11" db="EMBL/GenBank/DDBJ databases">
        <title>Lacrimispora xylanolytica sy1, complete genome.</title>
        <authorList>
            <person name="Choi S."/>
        </authorList>
    </citation>
    <scope>NUCLEOTIDE SEQUENCE</scope>
    <source>
        <strain evidence="9">Sy1</strain>
    </source>
</reference>
<evidence type="ECO:0000256" key="5">
    <source>
        <dbReference type="PROSITE-ProRule" id="PRU01240"/>
    </source>
</evidence>
<dbReference type="Pfam" id="PF00082">
    <property type="entry name" value="Peptidase_S8"/>
    <property type="match status" value="1"/>
</dbReference>
<evidence type="ECO:0000313" key="9">
    <source>
        <dbReference type="EMBL" id="WAJ23472.1"/>
    </source>
</evidence>
<feature type="chain" id="PRO_5046094045" evidence="7">
    <location>
        <begin position="26"/>
        <end position="432"/>
    </location>
</feature>
<dbReference type="Proteomes" id="UP001163115">
    <property type="component" value="Chromosome"/>
</dbReference>
<dbReference type="RefSeq" id="WP_268114892.1">
    <property type="nucleotide sequence ID" value="NZ_CP113524.1"/>
</dbReference>
<dbReference type="InterPro" id="IPR000209">
    <property type="entry name" value="Peptidase_S8/S53_dom"/>
</dbReference>
<name>A0ABY7AD65_9FIRM</name>
<dbReference type="SUPFAM" id="SSF52743">
    <property type="entry name" value="Subtilisin-like"/>
    <property type="match status" value="1"/>
</dbReference>
<organism evidence="9 10">
    <name type="scientific">Lacrimispora xylanolytica</name>
    <dbReference type="NCBI Taxonomy" id="29375"/>
    <lineage>
        <taxon>Bacteria</taxon>
        <taxon>Bacillati</taxon>
        <taxon>Bacillota</taxon>
        <taxon>Clostridia</taxon>
        <taxon>Lachnospirales</taxon>
        <taxon>Lachnospiraceae</taxon>
        <taxon>Lacrimispora</taxon>
    </lineage>
</organism>
<feature type="active site" description="Charge relay system" evidence="5">
    <location>
        <position position="374"/>
    </location>
</feature>
<feature type="active site" description="Charge relay system" evidence="5">
    <location>
        <position position="210"/>
    </location>
</feature>
<evidence type="ECO:0000256" key="1">
    <source>
        <dbReference type="ARBA" id="ARBA00011073"/>
    </source>
</evidence>
<dbReference type="Gene3D" id="3.40.50.200">
    <property type="entry name" value="Peptidase S8/S53 domain"/>
    <property type="match status" value="1"/>
</dbReference>
<keyword evidence="10" id="KW-1185">Reference proteome</keyword>
<protein>
    <submittedName>
        <fullName evidence="9">S8 family peptidase</fullName>
    </submittedName>
</protein>
<evidence type="ECO:0000256" key="4">
    <source>
        <dbReference type="ARBA" id="ARBA00022825"/>
    </source>
</evidence>
<evidence type="ECO:0000313" key="10">
    <source>
        <dbReference type="Proteomes" id="UP001163115"/>
    </source>
</evidence>
<dbReference type="InterPro" id="IPR036852">
    <property type="entry name" value="Peptidase_S8/S53_dom_sf"/>
</dbReference>
<keyword evidence="7" id="KW-0732">Signal</keyword>
<dbReference type="CDD" id="cd07473">
    <property type="entry name" value="Peptidases_S8_Subtilisin_like"/>
    <property type="match status" value="1"/>
</dbReference>
<proteinExistence type="inferred from homology"/>
<dbReference type="PANTHER" id="PTHR43399">
    <property type="entry name" value="SUBTILISIN-RELATED"/>
    <property type="match status" value="1"/>
</dbReference>
<evidence type="ECO:0000256" key="6">
    <source>
        <dbReference type="RuleBase" id="RU003355"/>
    </source>
</evidence>
<keyword evidence="2 5" id="KW-0645">Protease</keyword>
<evidence type="ECO:0000256" key="3">
    <source>
        <dbReference type="ARBA" id="ARBA00022801"/>
    </source>
</evidence>
<comment type="similarity">
    <text evidence="1 5 6">Belongs to the peptidase S8 family.</text>
</comment>
<keyword evidence="3 5" id="KW-0378">Hydrolase</keyword>